<evidence type="ECO:0008006" key="8">
    <source>
        <dbReference type="Google" id="ProtNLM"/>
    </source>
</evidence>
<dbReference type="AlphaFoldDB" id="A0AAV2TBG1"/>
<dbReference type="InterPro" id="IPR050382">
    <property type="entry name" value="MFS_Na/Anion_cotransporter"/>
</dbReference>
<protein>
    <recommendedName>
        <fullName evidence="8">Major facilitator superfamily (MFS) profile domain-containing protein</fullName>
    </recommendedName>
</protein>
<name>A0AAV2TBG1_CALDB</name>
<sequence length="371" mass="39777">MSTTKTKNEYAVDSSNVWGKGISKTTPGHLSPNNEMSLFSEMLSGAMMIVGLISVVCFSLVEVFIPLSASAGYKFLMFLRILEGLAQGVTMSLSYCLIGRWALASDVSRFSALVYSGCQIGTVLGQVIAGVLSQTRERLDPGSQPYYVSYWPVVHYVFGGLGLLLAVFWMFTVYDSPDTHPRISMDELRCLQSNTKNSRSVCQNGFLSSVPYITEWFVCQIAAFITDTLGGAGAGSLAVGLLGCNRVGAVILLTITISLMGFGSSGYVSNMVDIAPAYSGNIMSFSNTISTLPGILGPPLVGVLTKESSSVENWMIVFGISAAIAWFGAIVNLLLTDSTQQLWGKLIIDEGESNIGTWTSSLDNQDTNVKA</sequence>
<proteinExistence type="predicted"/>
<evidence type="ECO:0000313" key="6">
    <source>
        <dbReference type="EMBL" id="CAL5134832.1"/>
    </source>
</evidence>
<keyword evidence="3 5" id="KW-1133">Transmembrane helix</keyword>
<dbReference type="GO" id="GO:0022857">
    <property type="term" value="F:transmembrane transporter activity"/>
    <property type="evidence" value="ECO:0007669"/>
    <property type="project" value="InterPro"/>
</dbReference>
<feature type="transmembrane region" description="Helical" evidence="5">
    <location>
        <begin position="110"/>
        <end position="133"/>
    </location>
</feature>
<keyword evidence="4 5" id="KW-0472">Membrane</keyword>
<feature type="transmembrane region" description="Helical" evidence="5">
    <location>
        <begin position="247"/>
        <end position="268"/>
    </location>
</feature>
<accession>A0AAV2TBG1</accession>
<dbReference type="SUPFAM" id="SSF103473">
    <property type="entry name" value="MFS general substrate transporter"/>
    <property type="match status" value="1"/>
</dbReference>
<dbReference type="InterPro" id="IPR036259">
    <property type="entry name" value="MFS_trans_sf"/>
</dbReference>
<dbReference type="GO" id="GO:0016324">
    <property type="term" value="C:apical plasma membrane"/>
    <property type="evidence" value="ECO:0007669"/>
    <property type="project" value="TreeGrafter"/>
</dbReference>
<dbReference type="Proteomes" id="UP001497525">
    <property type="component" value="Unassembled WGS sequence"/>
</dbReference>
<evidence type="ECO:0000256" key="1">
    <source>
        <dbReference type="ARBA" id="ARBA00004141"/>
    </source>
</evidence>
<feature type="transmembrane region" description="Helical" evidence="5">
    <location>
        <begin position="153"/>
        <end position="174"/>
    </location>
</feature>
<dbReference type="PANTHER" id="PTHR11662:SF399">
    <property type="entry name" value="FI19708P1-RELATED"/>
    <property type="match status" value="1"/>
</dbReference>
<evidence type="ECO:0000256" key="5">
    <source>
        <dbReference type="SAM" id="Phobius"/>
    </source>
</evidence>
<gene>
    <name evidence="6" type="ORF">CDAUBV1_LOCUS8789</name>
</gene>
<dbReference type="EMBL" id="CAXLJL010000223">
    <property type="protein sequence ID" value="CAL5134832.1"/>
    <property type="molecule type" value="Genomic_DNA"/>
</dbReference>
<dbReference type="GO" id="GO:0006820">
    <property type="term" value="P:monoatomic anion transport"/>
    <property type="evidence" value="ECO:0007669"/>
    <property type="project" value="TreeGrafter"/>
</dbReference>
<evidence type="ECO:0000313" key="7">
    <source>
        <dbReference type="Proteomes" id="UP001497525"/>
    </source>
</evidence>
<dbReference type="PANTHER" id="PTHR11662">
    <property type="entry name" value="SOLUTE CARRIER FAMILY 17"/>
    <property type="match status" value="1"/>
</dbReference>
<feature type="transmembrane region" description="Helical" evidence="5">
    <location>
        <begin position="46"/>
        <end position="69"/>
    </location>
</feature>
<evidence type="ECO:0000256" key="3">
    <source>
        <dbReference type="ARBA" id="ARBA00022989"/>
    </source>
</evidence>
<feature type="transmembrane region" description="Helical" evidence="5">
    <location>
        <begin position="314"/>
        <end position="335"/>
    </location>
</feature>
<comment type="subcellular location">
    <subcellularLocation>
        <location evidence="1">Membrane</location>
        <topology evidence="1">Multi-pass membrane protein</topology>
    </subcellularLocation>
</comment>
<comment type="caution">
    <text evidence="6">The sequence shown here is derived from an EMBL/GenBank/DDBJ whole genome shotgun (WGS) entry which is preliminary data.</text>
</comment>
<evidence type="ECO:0000256" key="4">
    <source>
        <dbReference type="ARBA" id="ARBA00023136"/>
    </source>
</evidence>
<dbReference type="Gene3D" id="1.20.1250.20">
    <property type="entry name" value="MFS general substrate transporter like domains"/>
    <property type="match status" value="2"/>
</dbReference>
<evidence type="ECO:0000256" key="2">
    <source>
        <dbReference type="ARBA" id="ARBA00022692"/>
    </source>
</evidence>
<dbReference type="InterPro" id="IPR011701">
    <property type="entry name" value="MFS"/>
</dbReference>
<organism evidence="6 7">
    <name type="scientific">Calicophoron daubneyi</name>
    <name type="common">Rumen fluke</name>
    <name type="synonym">Paramphistomum daubneyi</name>
    <dbReference type="NCBI Taxonomy" id="300641"/>
    <lineage>
        <taxon>Eukaryota</taxon>
        <taxon>Metazoa</taxon>
        <taxon>Spiralia</taxon>
        <taxon>Lophotrochozoa</taxon>
        <taxon>Platyhelminthes</taxon>
        <taxon>Trematoda</taxon>
        <taxon>Digenea</taxon>
        <taxon>Plagiorchiida</taxon>
        <taxon>Pronocephalata</taxon>
        <taxon>Paramphistomoidea</taxon>
        <taxon>Paramphistomidae</taxon>
        <taxon>Calicophoron</taxon>
    </lineage>
</organism>
<reference evidence="6" key="1">
    <citation type="submission" date="2024-06" db="EMBL/GenBank/DDBJ databases">
        <authorList>
            <person name="Liu X."/>
            <person name="Lenzi L."/>
            <person name="Haldenby T S."/>
            <person name="Uol C."/>
        </authorList>
    </citation>
    <scope>NUCLEOTIDE SEQUENCE</scope>
</reference>
<dbReference type="Pfam" id="PF07690">
    <property type="entry name" value="MFS_1"/>
    <property type="match status" value="1"/>
</dbReference>
<feature type="transmembrane region" description="Helical" evidence="5">
    <location>
        <begin position="75"/>
        <end position="98"/>
    </location>
</feature>
<keyword evidence="2 5" id="KW-0812">Transmembrane</keyword>